<dbReference type="AlphaFoldDB" id="A0A3R7PGI7"/>
<name>A0A3R7PGI7_PENVA</name>
<feature type="region of interest" description="Disordered" evidence="1">
    <location>
        <begin position="1"/>
        <end position="201"/>
    </location>
</feature>
<dbReference type="Proteomes" id="UP000283509">
    <property type="component" value="Unassembled WGS sequence"/>
</dbReference>
<protein>
    <submittedName>
        <fullName evidence="2">Uncharacterized protein</fullName>
    </submittedName>
</protein>
<proteinExistence type="predicted"/>
<evidence type="ECO:0000313" key="3">
    <source>
        <dbReference type="Proteomes" id="UP000283509"/>
    </source>
</evidence>
<gene>
    <name evidence="2" type="ORF">C7M84_016208</name>
</gene>
<comment type="caution">
    <text evidence="2">The sequence shown here is derived from an EMBL/GenBank/DDBJ whole genome shotgun (WGS) entry which is preliminary data.</text>
</comment>
<feature type="compositionally biased region" description="Low complexity" evidence="1">
    <location>
        <begin position="161"/>
        <end position="184"/>
    </location>
</feature>
<keyword evidence="3" id="KW-1185">Reference proteome</keyword>
<reference evidence="2 3" key="2">
    <citation type="submission" date="2019-01" db="EMBL/GenBank/DDBJ databases">
        <title>The decoding of complex shrimp genome reveals the adaptation for benthos swimmer, frequently molting mechanism and breeding impact on genome.</title>
        <authorList>
            <person name="Sun Y."/>
            <person name="Gao Y."/>
            <person name="Yu Y."/>
        </authorList>
    </citation>
    <scope>NUCLEOTIDE SEQUENCE [LARGE SCALE GENOMIC DNA]</scope>
    <source>
        <tissue evidence="2">Muscle</tissue>
    </source>
</reference>
<dbReference type="EMBL" id="QCYY01003033">
    <property type="protein sequence ID" value="ROT65816.1"/>
    <property type="molecule type" value="Genomic_DNA"/>
</dbReference>
<dbReference type="OrthoDB" id="10017054at2759"/>
<accession>A0A3R7PGI7</accession>
<feature type="compositionally biased region" description="Low complexity" evidence="1">
    <location>
        <begin position="40"/>
        <end position="57"/>
    </location>
</feature>
<feature type="compositionally biased region" description="Polar residues" evidence="1">
    <location>
        <begin position="145"/>
        <end position="160"/>
    </location>
</feature>
<evidence type="ECO:0000313" key="2">
    <source>
        <dbReference type="EMBL" id="ROT65816.1"/>
    </source>
</evidence>
<reference evidence="2 3" key="1">
    <citation type="submission" date="2018-04" db="EMBL/GenBank/DDBJ databases">
        <authorList>
            <person name="Zhang X."/>
            <person name="Yuan J."/>
            <person name="Li F."/>
            <person name="Xiang J."/>
        </authorList>
    </citation>
    <scope>NUCLEOTIDE SEQUENCE [LARGE SCALE GENOMIC DNA]</scope>
    <source>
        <tissue evidence="2">Muscle</tissue>
    </source>
</reference>
<feature type="compositionally biased region" description="Low complexity" evidence="1">
    <location>
        <begin position="93"/>
        <end position="102"/>
    </location>
</feature>
<organism evidence="2 3">
    <name type="scientific">Penaeus vannamei</name>
    <name type="common">Whiteleg shrimp</name>
    <name type="synonym">Litopenaeus vannamei</name>
    <dbReference type="NCBI Taxonomy" id="6689"/>
    <lineage>
        <taxon>Eukaryota</taxon>
        <taxon>Metazoa</taxon>
        <taxon>Ecdysozoa</taxon>
        <taxon>Arthropoda</taxon>
        <taxon>Crustacea</taxon>
        <taxon>Multicrustacea</taxon>
        <taxon>Malacostraca</taxon>
        <taxon>Eumalacostraca</taxon>
        <taxon>Eucarida</taxon>
        <taxon>Decapoda</taxon>
        <taxon>Dendrobranchiata</taxon>
        <taxon>Penaeoidea</taxon>
        <taxon>Penaeidae</taxon>
        <taxon>Penaeus</taxon>
    </lineage>
</organism>
<feature type="compositionally biased region" description="Polar residues" evidence="1">
    <location>
        <begin position="185"/>
        <end position="201"/>
    </location>
</feature>
<sequence>MGPPRAPPRDLDRLRALSPLSQRCRRSPTMNPRTPLMLTPRGGSSSVGGSSTTPVSRLQATTPQASKAQGPRSIRAPSTPVNSNKQGRSLRVTNTRPTRPTTAVIASPRKASAPSKLISVLGGSLDNLPSTVSVRRKTSAPAKTLSGNSSTNNYGKKSSVTISARTRKTSSSSSTSSGSPTARTFSSSLSGTQGSATQFIGSTTAGLESLLRESRDASRGRRGHSASTFNGQFLHPEILEQSLSKKILNLELEPEMVQKPEKEGQEA</sequence>
<feature type="compositionally biased region" description="Polar residues" evidence="1">
    <location>
        <begin position="58"/>
        <end position="67"/>
    </location>
</feature>
<evidence type="ECO:0000256" key="1">
    <source>
        <dbReference type="SAM" id="MobiDB-lite"/>
    </source>
</evidence>